<comment type="subunit">
    <text evidence="7">The complex comprises the extracytoplasmic solute receptor protein and the two transmembrane proteins.</text>
</comment>
<evidence type="ECO:0000313" key="10">
    <source>
        <dbReference type="Proteomes" id="UP000199664"/>
    </source>
</evidence>
<keyword evidence="3 7" id="KW-0997">Cell inner membrane</keyword>
<evidence type="ECO:0000256" key="6">
    <source>
        <dbReference type="ARBA" id="ARBA00023136"/>
    </source>
</evidence>
<feature type="transmembrane region" description="Helical" evidence="7">
    <location>
        <begin position="178"/>
        <end position="201"/>
    </location>
</feature>
<feature type="domain" description="TRAP C4-dicarboxylate transport system permease DctM subunit" evidence="8">
    <location>
        <begin position="11"/>
        <end position="432"/>
    </location>
</feature>
<dbReference type="RefSeq" id="WP_091837575.1">
    <property type="nucleotide sequence ID" value="NZ_FOAN01000006.1"/>
</dbReference>
<evidence type="ECO:0000256" key="2">
    <source>
        <dbReference type="ARBA" id="ARBA00022475"/>
    </source>
</evidence>
<evidence type="ECO:0000256" key="3">
    <source>
        <dbReference type="ARBA" id="ARBA00022519"/>
    </source>
</evidence>
<keyword evidence="6 7" id="KW-0472">Membrane</keyword>
<feature type="transmembrane region" description="Helical" evidence="7">
    <location>
        <begin position="370"/>
        <end position="390"/>
    </location>
</feature>
<comment type="function">
    <text evidence="7">Part of the tripartite ATP-independent periplasmic (TRAP) transport system.</text>
</comment>
<dbReference type="PANTHER" id="PTHR33362">
    <property type="entry name" value="SIALIC ACID TRAP TRANSPORTER PERMEASE PROTEIN SIAT-RELATED"/>
    <property type="match status" value="1"/>
</dbReference>
<evidence type="ECO:0000256" key="7">
    <source>
        <dbReference type="RuleBase" id="RU369079"/>
    </source>
</evidence>
<feature type="transmembrane region" description="Helical" evidence="7">
    <location>
        <begin position="29"/>
        <end position="50"/>
    </location>
</feature>
<evidence type="ECO:0000256" key="1">
    <source>
        <dbReference type="ARBA" id="ARBA00004429"/>
    </source>
</evidence>
<feature type="transmembrane region" description="Helical" evidence="7">
    <location>
        <begin position="421"/>
        <end position="441"/>
    </location>
</feature>
<dbReference type="InterPro" id="IPR010656">
    <property type="entry name" value="DctM"/>
</dbReference>
<evidence type="ECO:0000256" key="4">
    <source>
        <dbReference type="ARBA" id="ARBA00022692"/>
    </source>
</evidence>
<dbReference type="PIRSF" id="PIRSF006066">
    <property type="entry name" value="HI0050"/>
    <property type="match status" value="1"/>
</dbReference>
<dbReference type="GO" id="GO:0022857">
    <property type="term" value="F:transmembrane transporter activity"/>
    <property type="evidence" value="ECO:0007669"/>
    <property type="project" value="UniProtKB-UniRule"/>
</dbReference>
<evidence type="ECO:0000256" key="5">
    <source>
        <dbReference type="ARBA" id="ARBA00022989"/>
    </source>
</evidence>
<dbReference type="InterPro" id="IPR004681">
    <property type="entry name" value="TRAP_DctM"/>
</dbReference>
<feature type="transmembrane region" description="Helical" evidence="7">
    <location>
        <begin position="277"/>
        <end position="297"/>
    </location>
</feature>
<dbReference type="Pfam" id="PF06808">
    <property type="entry name" value="DctM"/>
    <property type="match status" value="1"/>
</dbReference>
<feature type="transmembrane region" description="Helical" evidence="7">
    <location>
        <begin position="137"/>
        <end position="158"/>
    </location>
</feature>
<keyword evidence="7" id="KW-0813">Transport</keyword>
<feature type="transmembrane region" description="Helical" evidence="7">
    <location>
        <begin position="250"/>
        <end position="270"/>
    </location>
</feature>
<dbReference type="STRING" id="1036779.SAMN04515666_106189"/>
<dbReference type="PANTHER" id="PTHR33362:SF5">
    <property type="entry name" value="C4-DICARBOXYLATE TRAP TRANSPORTER LARGE PERMEASE PROTEIN DCTM"/>
    <property type="match status" value="1"/>
</dbReference>
<feature type="transmembrane region" description="Helical" evidence="7">
    <location>
        <begin position="342"/>
        <end position="364"/>
    </location>
</feature>
<keyword evidence="4 7" id="KW-0812">Transmembrane</keyword>
<proteinExistence type="inferred from homology"/>
<keyword evidence="2" id="KW-1003">Cell membrane</keyword>
<organism evidence="9 10">
    <name type="scientific">Bosea lupini</name>
    <dbReference type="NCBI Taxonomy" id="1036779"/>
    <lineage>
        <taxon>Bacteria</taxon>
        <taxon>Pseudomonadati</taxon>
        <taxon>Pseudomonadota</taxon>
        <taxon>Alphaproteobacteria</taxon>
        <taxon>Hyphomicrobiales</taxon>
        <taxon>Boseaceae</taxon>
        <taxon>Bosea</taxon>
    </lineage>
</organism>
<dbReference type="GO" id="GO:0005886">
    <property type="term" value="C:plasma membrane"/>
    <property type="evidence" value="ECO:0007669"/>
    <property type="project" value="UniProtKB-SubCell"/>
</dbReference>
<feature type="transmembrane region" description="Helical" evidence="7">
    <location>
        <begin position="317"/>
        <end position="335"/>
    </location>
</feature>
<dbReference type="NCBIfam" id="TIGR00786">
    <property type="entry name" value="dctM"/>
    <property type="match status" value="1"/>
</dbReference>
<evidence type="ECO:0000313" key="9">
    <source>
        <dbReference type="EMBL" id="SEL93967.1"/>
    </source>
</evidence>
<evidence type="ECO:0000259" key="8">
    <source>
        <dbReference type="Pfam" id="PF06808"/>
    </source>
</evidence>
<feature type="transmembrane region" description="Helical" evidence="7">
    <location>
        <begin position="102"/>
        <end position="125"/>
    </location>
</feature>
<name>A0A1H7UCH3_9HYPH</name>
<dbReference type="Proteomes" id="UP000199664">
    <property type="component" value="Unassembled WGS sequence"/>
</dbReference>
<comment type="similarity">
    <text evidence="7">Belongs to the TRAP transporter large permease family.</text>
</comment>
<accession>A0A1H7UCH3</accession>
<feature type="transmembrane region" description="Helical" evidence="7">
    <location>
        <begin position="222"/>
        <end position="244"/>
    </location>
</feature>
<keyword evidence="10" id="KW-1185">Reference proteome</keyword>
<gene>
    <name evidence="9" type="ORF">SAMN04515666_106189</name>
</gene>
<comment type="subcellular location">
    <subcellularLocation>
        <location evidence="1 7">Cell inner membrane</location>
        <topology evidence="1 7">Multi-pass membrane protein</topology>
    </subcellularLocation>
</comment>
<reference evidence="10" key="1">
    <citation type="submission" date="2016-10" db="EMBL/GenBank/DDBJ databases">
        <authorList>
            <person name="Varghese N."/>
            <person name="Submissions S."/>
        </authorList>
    </citation>
    <scope>NUCLEOTIDE SEQUENCE [LARGE SCALE GENOMIC DNA]</scope>
    <source>
        <strain evidence="10">LMG 26383,CCUG 61248,R- 45681</strain>
    </source>
</reference>
<feature type="transmembrane region" description="Helical" evidence="7">
    <location>
        <begin position="62"/>
        <end position="82"/>
    </location>
</feature>
<dbReference type="OrthoDB" id="9783448at2"/>
<keyword evidence="5 7" id="KW-1133">Transmembrane helix</keyword>
<sequence>MSGISIGFTIFACLLALMAFRVPIGIAMFVAGSGGYVYLMGGNWAPWLNILKSIPYARLSNYDLTVIPLFLLMGQFATHGGLSASLFRCVSAFIGHRRGGVAMAAIGACAGFGAICGSSLATAATMGQVALPELRRYRYSGSLATGALAAGGTLGIMIPPSVPLVIYAILTQESIGKLFMAAVLPGLIAMFGYMFVVQLIVRRNPEAGPAGPRVPWPERLKVLAGVFPVILVFVLVIVGIYGGWATPTEAAAIGAAACGAIAVISGGMRWRGLIDSALGTAQATAMILLVLLGADMLNTALALSQMPAELAGWVKDSGLAPLFVLAMILLIYILLGCVMDSLAMILLTIPIFYPMIVGLDFYGMSVEDKSIWFGILALMVVEIGLVHPPVGMNVYIINRLAKDVPLVETFKGVMPFLASDLVRIVLLVAFPSISLVLVKAFGAL</sequence>
<dbReference type="EMBL" id="FOAN01000006">
    <property type="protein sequence ID" value="SEL93967.1"/>
    <property type="molecule type" value="Genomic_DNA"/>
</dbReference>
<protein>
    <recommendedName>
        <fullName evidence="7">TRAP transporter large permease protein</fullName>
    </recommendedName>
</protein>
<dbReference type="AlphaFoldDB" id="A0A1H7UCH3"/>